<dbReference type="Pfam" id="PF07715">
    <property type="entry name" value="Plug"/>
    <property type="match status" value="1"/>
</dbReference>
<evidence type="ECO:0000256" key="2">
    <source>
        <dbReference type="ARBA" id="ARBA00022448"/>
    </source>
</evidence>
<feature type="domain" description="TonB-dependent receptor plug" evidence="12">
    <location>
        <begin position="58"/>
        <end position="167"/>
    </location>
</feature>
<feature type="domain" description="TonB-dependent receptor-like beta-barrel" evidence="11">
    <location>
        <begin position="405"/>
        <end position="920"/>
    </location>
</feature>
<evidence type="ECO:0000256" key="6">
    <source>
        <dbReference type="ARBA" id="ARBA00023136"/>
    </source>
</evidence>
<proteinExistence type="inferred from homology"/>
<evidence type="ECO:0000256" key="1">
    <source>
        <dbReference type="ARBA" id="ARBA00004571"/>
    </source>
</evidence>
<evidence type="ECO:0000256" key="7">
    <source>
        <dbReference type="ARBA" id="ARBA00023237"/>
    </source>
</evidence>
<dbReference type="PANTHER" id="PTHR47234">
    <property type="match status" value="1"/>
</dbReference>
<dbReference type="Pfam" id="PF00593">
    <property type="entry name" value="TonB_dep_Rec_b-barrel"/>
    <property type="match status" value="1"/>
</dbReference>
<keyword evidence="5 9" id="KW-0798">TonB box</keyword>
<keyword evidence="10" id="KW-0732">Signal</keyword>
<keyword evidence="6 8" id="KW-0472">Membrane</keyword>
<dbReference type="RefSeq" id="WP_214536205.1">
    <property type="nucleotide sequence ID" value="NZ_JAHFVK010000002.1"/>
</dbReference>
<dbReference type="InterPro" id="IPR012910">
    <property type="entry name" value="Plug_dom"/>
</dbReference>
<evidence type="ECO:0000256" key="10">
    <source>
        <dbReference type="SAM" id="SignalP"/>
    </source>
</evidence>
<dbReference type="InterPro" id="IPR036942">
    <property type="entry name" value="Beta-barrel_TonB_sf"/>
</dbReference>
<keyword evidence="2 8" id="KW-0813">Transport</keyword>
<keyword evidence="3 8" id="KW-1134">Transmembrane beta strand</keyword>
<keyword evidence="13" id="KW-0675">Receptor</keyword>
<evidence type="ECO:0000259" key="11">
    <source>
        <dbReference type="Pfam" id="PF00593"/>
    </source>
</evidence>
<name>A0ABS5W490_9SPHN</name>
<evidence type="ECO:0000256" key="4">
    <source>
        <dbReference type="ARBA" id="ARBA00022692"/>
    </source>
</evidence>
<keyword evidence="14" id="KW-1185">Reference proteome</keyword>
<dbReference type="Gene3D" id="2.170.130.10">
    <property type="entry name" value="TonB-dependent receptor, plug domain"/>
    <property type="match status" value="1"/>
</dbReference>
<reference evidence="13 14" key="1">
    <citation type="submission" date="2021-05" db="EMBL/GenBank/DDBJ databases">
        <title>Croceibacterium sp. LX-88 genome sequence.</title>
        <authorList>
            <person name="Luo X."/>
        </authorList>
    </citation>
    <scope>NUCLEOTIDE SEQUENCE [LARGE SCALE GENOMIC DNA]</scope>
    <source>
        <strain evidence="13 14">LX-88</strain>
    </source>
</reference>
<dbReference type="PANTHER" id="PTHR47234:SF2">
    <property type="entry name" value="TONB-DEPENDENT RECEPTOR"/>
    <property type="match status" value="1"/>
</dbReference>
<dbReference type="SUPFAM" id="SSF56935">
    <property type="entry name" value="Porins"/>
    <property type="match status" value="1"/>
</dbReference>
<dbReference type="Gene3D" id="2.40.170.20">
    <property type="entry name" value="TonB-dependent receptor, beta-barrel domain"/>
    <property type="match status" value="1"/>
</dbReference>
<dbReference type="InterPro" id="IPR000531">
    <property type="entry name" value="Beta-barrel_TonB"/>
</dbReference>
<comment type="caution">
    <text evidence="13">The sequence shown here is derived from an EMBL/GenBank/DDBJ whole genome shotgun (WGS) entry which is preliminary data.</text>
</comment>
<evidence type="ECO:0000313" key="14">
    <source>
        <dbReference type="Proteomes" id="UP000811255"/>
    </source>
</evidence>
<feature type="signal peptide" evidence="10">
    <location>
        <begin position="1"/>
        <end position="27"/>
    </location>
</feature>
<organism evidence="13 14">
    <name type="scientific">Croceibacterium selenioxidans</name>
    <dbReference type="NCBI Taxonomy" id="2838833"/>
    <lineage>
        <taxon>Bacteria</taxon>
        <taxon>Pseudomonadati</taxon>
        <taxon>Pseudomonadota</taxon>
        <taxon>Alphaproteobacteria</taxon>
        <taxon>Sphingomonadales</taxon>
        <taxon>Erythrobacteraceae</taxon>
        <taxon>Croceibacterium</taxon>
    </lineage>
</organism>
<evidence type="ECO:0000256" key="8">
    <source>
        <dbReference type="PROSITE-ProRule" id="PRU01360"/>
    </source>
</evidence>
<evidence type="ECO:0000256" key="3">
    <source>
        <dbReference type="ARBA" id="ARBA00022452"/>
    </source>
</evidence>
<dbReference type="EMBL" id="JAHFVK010000002">
    <property type="protein sequence ID" value="MBT2134567.1"/>
    <property type="molecule type" value="Genomic_DNA"/>
</dbReference>
<dbReference type="Proteomes" id="UP000811255">
    <property type="component" value="Unassembled WGS sequence"/>
</dbReference>
<evidence type="ECO:0000256" key="5">
    <source>
        <dbReference type="ARBA" id="ARBA00023077"/>
    </source>
</evidence>
<dbReference type="InterPro" id="IPR039426">
    <property type="entry name" value="TonB-dep_rcpt-like"/>
</dbReference>
<protein>
    <submittedName>
        <fullName evidence="13">TonB-dependent receptor</fullName>
    </submittedName>
</protein>
<comment type="similarity">
    <text evidence="8 9">Belongs to the TonB-dependent receptor family.</text>
</comment>
<feature type="chain" id="PRO_5047212605" evidence="10">
    <location>
        <begin position="28"/>
        <end position="962"/>
    </location>
</feature>
<dbReference type="InterPro" id="IPR037066">
    <property type="entry name" value="Plug_dom_sf"/>
</dbReference>
<dbReference type="PROSITE" id="PS52016">
    <property type="entry name" value="TONB_DEPENDENT_REC_3"/>
    <property type="match status" value="1"/>
</dbReference>
<keyword evidence="7 8" id="KW-0998">Cell outer membrane</keyword>
<comment type="subcellular location">
    <subcellularLocation>
        <location evidence="1 8">Cell outer membrane</location>
        <topology evidence="1 8">Multi-pass membrane protein</topology>
    </subcellularLocation>
</comment>
<evidence type="ECO:0000313" key="13">
    <source>
        <dbReference type="EMBL" id="MBT2134567.1"/>
    </source>
</evidence>
<keyword evidence="4 8" id="KW-0812">Transmembrane</keyword>
<gene>
    <name evidence="13" type="ORF">KK137_09495</name>
</gene>
<accession>A0ABS5W490</accession>
<evidence type="ECO:0000259" key="12">
    <source>
        <dbReference type="Pfam" id="PF07715"/>
    </source>
</evidence>
<evidence type="ECO:0000256" key="9">
    <source>
        <dbReference type="RuleBase" id="RU003357"/>
    </source>
</evidence>
<sequence>MNIQSYLKGAVAPIAIVAAFVGQQAIAQDTTTDSGQAATSEGEVIIVTGSRLNRPDLDASSPVVAVTAEQLQISGTNTPEEFIRTLPQAVPAIGGNTNNGNPGVATVDLRNLGEERTLVLVDGKRFVPYDSNGVVDLNMIPAALIERVEVLTGGASSVYGSDAIAGVVNFVLKQDFEGLEADGQLGLTQKGDGFERSFSVTMGVNSEDGRGNLVANVGWVKTDAVTQGDRAYSRNVLDSTLSAGGGSSTNAAGTIRGLVSSACLGGTTAGVCTFDTNGNLIPYVAEIHGFNFNPYNLLQAPQEKWTATALGSYEITDAIEFFGRASFANTRVTTIVAHSGTFNFPFDIRVGDDPSTPEVELANPNLNAQAIGVLAENDTDGDGVVRVPIGRRTIEIGTRDSIYENTAYQFVGGFRGEIVEGLSWEAFGQWGRTSRTQTFANDISFARTQAGITDGTVNLFGAGNLTQEAGNAIRLDLQQYDTTSQTVAGGYLTYDLPFALGGTKTGGLVGGVEYRKEHSTANPDENLIQGNAPGFGSSTPIDAQIEIKEVYGEAKLPIFDIASIEAGIRYADYQNRDNLTGQGNKFNTTSWKIGGDIEPIDGIRLRAMYQRAVRAPNLNEIGQPITPSTGDLTADPCSSFDDDGNPNLDAAAYAAGGPLAQLCLATGVPAAAAAAEVVGGPIAGQINNYIGGEISLTPEKSETITAGIVFNPSFLPGFSATVDYYDIKVKNAILQLPEEEIVRLCYFVEQDASSEFCQRIHRNPIDGSLSGGTETGVDATNTNAGFLAAKGIDVTAQYQFDVGADSTLAFGVNATRTLASEFQSTELSDVVECEGLVGKVCLRPVPKWQFVQTTTFESGPAMVQLRWRYIGKLTNDTVAFGTADAADFAVPVIGARSYFDLFSSVDVTDNMTFRFGINNLLDKKPPIVGNDYGGTTENSGNTFPATYEPLGRNFFIGANARF</sequence>